<keyword evidence="2" id="KW-1185">Reference proteome</keyword>
<evidence type="ECO:0000313" key="1">
    <source>
        <dbReference type="EMBL" id="RMZ99514.1"/>
    </source>
</evidence>
<dbReference type="SUPFAM" id="SSF54001">
    <property type="entry name" value="Cysteine proteinases"/>
    <property type="match status" value="1"/>
</dbReference>
<sequence length="62" mass="7501">MKNVTRSSAKSRERFIQWHSFSFINVFLNKTRHWDFSYVKNIPVQTNGYDCGYVLDFEYCKP</sequence>
<dbReference type="EMBL" id="REGN01010198">
    <property type="protein sequence ID" value="RMZ99514.1"/>
    <property type="molecule type" value="Genomic_DNA"/>
</dbReference>
<dbReference type="AlphaFoldDB" id="A0A3M7PL93"/>
<evidence type="ECO:0000313" key="2">
    <source>
        <dbReference type="Proteomes" id="UP000276133"/>
    </source>
</evidence>
<comment type="caution">
    <text evidence="1">The sequence shown here is derived from an EMBL/GenBank/DDBJ whole genome shotgun (WGS) entry which is preliminary data.</text>
</comment>
<dbReference type="InterPro" id="IPR038765">
    <property type="entry name" value="Papain-like_cys_pep_sf"/>
</dbReference>
<name>A0A3M7PL93_BRAPC</name>
<accession>A0A3M7PL93</accession>
<protein>
    <submittedName>
        <fullName evidence="1">Uncharacterized protein</fullName>
    </submittedName>
</protein>
<organism evidence="1 2">
    <name type="scientific">Brachionus plicatilis</name>
    <name type="common">Marine rotifer</name>
    <name type="synonym">Brachionus muelleri</name>
    <dbReference type="NCBI Taxonomy" id="10195"/>
    <lineage>
        <taxon>Eukaryota</taxon>
        <taxon>Metazoa</taxon>
        <taxon>Spiralia</taxon>
        <taxon>Gnathifera</taxon>
        <taxon>Rotifera</taxon>
        <taxon>Eurotatoria</taxon>
        <taxon>Monogononta</taxon>
        <taxon>Pseudotrocha</taxon>
        <taxon>Ploima</taxon>
        <taxon>Brachionidae</taxon>
        <taxon>Brachionus</taxon>
    </lineage>
</organism>
<proteinExistence type="predicted"/>
<gene>
    <name evidence="1" type="ORF">BpHYR1_007294</name>
</gene>
<dbReference type="Proteomes" id="UP000276133">
    <property type="component" value="Unassembled WGS sequence"/>
</dbReference>
<reference evidence="1 2" key="1">
    <citation type="journal article" date="2018" name="Sci. Rep.">
        <title>Genomic signatures of local adaptation to the degree of environmental predictability in rotifers.</title>
        <authorList>
            <person name="Franch-Gras L."/>
            <person name="Hahn C."/>
            <person name="Garcia-Roger E.M."/>
            <person name="Carmona M.J."/>
            <person name="Serra M."/>
            <person name="Gomez A."/>
        </authorList>
    </citation>
    <scope>NUCLEOTIDE SEQUENCE [LARGE SCALE GENOMIC DNA]</scope>
    <source>
        <strain evidence="1">HYR1</strain>
    </source>
</reference>
<dbReference type="OrthoDB" id="1939479at2759"/>